<keyword evidence="7 8" id="KW-0066">ATP synthesis</keyword>
<comment type="function">
    <text evidence="8">Component of the A-type ATP synthase that produces ATP from ADP in the presence of a proton gradient across the membrane.</text>
</comment>
<comment type="subcellular location">
    <subcellularLocation>
        <location evidence="8">Cell membrane</location>
        <topology evidence="8">Peripheral membrane protein</topology>
    </subcellularLocation>
</comment>
<keyword evidence="5 8" id="KW-0406">Ion transport</keyword>
<dbReference type="GO" id="GO:0005524">
    <property type="term" value="F:ATP binding"/>
    <property type="evidence" value="ECO:0007669"/>
    <property type="project" value="UniProtKB-UniRule"/>
</dbReference>
<keyword evidence="6 8" id="KW-0472">Membrane</keyword>
<dbReference type="SUPFAM" id="SSF160527">
    <property type="entry name" value="V-type ATPase subunit E-like"/>
    <property type="match status" value="1"/>
</dbReference>
<comment type="similarity">
    <text evidence="1 8">Belongs to the V-ATPase E subunit family.</text>
</comment>
<dbReference type="InterPro" id="IPR002842">
    <property type="entry name" value="ATPase_V1_Esu"/>
</dbReference>
<dbReference type="Proteomes" id="UP000291213">
    <property type="component" value="Unassembled WGS sequence"/>
</dbReference>
<dbReference type="GO" id="GO:0046933">
    <property type="term" value="F:proton-transporting ATP synthase activity, rotational mechanism"/>
    <property type="evidence" value="ECO:0007669"/>
    <property type="project" value="UniProtKB-UniRule"/>
</dbReference>
<evidence type="ECO:0000256" key="3">
    <source>
        <dbReference type="ARBA" id="ARBA00022475"/>
    </source>
</evidence>
<protein>
    <recommendedName>
        <fullName evidence="8">A-type ATP synthase subunit E</fullName>
    </recommendedName>
</protein>
<evidence type="ECO:0000313" key="11">
    <source>
        <dbReference type="Proteomes" id="UP000291213"/>
    </source>
</evidence>
<sequence>MAKVQGDPRRFADTVLEKPFKEALARVEEAREAGLKLVEEAYKSALSAARKRLESRVEEARERLQGLKSKADLEVRTEAERVKDELVSRLIEEALAEFRRRKAGMESYRQYLERVLSSAAGESGGSVAKVLCAPEDEEIVREVLGKLGLDGVSVEAVDGIYGGVVVELAEGARLDYTVNNIIAAEEPRLRRAVKRALFEA</sequence>
<dbReference type="RefSeq" id="WP_131160315.1">
    <property type="nucleotide sequence ID" value="NZ_BDMD01000054.1"/>
</dbReference>
<organism evidence="10 11">
    <name type="scientific">Aeropyrum pernix</name>
    <dbReference type="NCBI Taxonomy" id="56636"/>
    <lineage>
        <taxon>Archaea</taxon>
        <taxon>Thermoproteota</taxon>
        <taxon>Thermoprotei</taxon>
        <taxon>Desulfurococcales</taxon>
        <taxon>Desulfurococcaceae</taxon>
        <taxon>Aeropyrum</taxon>
    </lineage>
</organism>
<reference evidence="10 11" key="1">
    <citation type="submission" date="2017-02" db="EMBL/GenBank/DDBJ databases">
        <title>isolation and characterization of a novel temperate virus Aeropyrum globular virus 1 infecting hyperthermophilic archaeon Aeropyrum.</title>
        <authorList>
            <person name="Yumiya M."/>
            <person name="Yoshida T."/>
            <person name="Sako Y."/>
        </authorList>
    </citation>
    <scope>NUCLEOTIDE SEQUENCE [LARGE SCALE GENOMIC DNA]</scope>
    <source>
        <strain evidence="10 11">YK1-12-2013</strain>
    </source>
</reference>
<dbReference type="GO" id="GO:0046961">
    <property type="term" value="F:proton-transporting ATPase activity, rotational mechanism"/>
    <property type="evidence" value="ECO:0007669"/>
    <property type="project" value="InterPro"/>
</dbReference>
<evidence type="ECO:0000256" key="9">
    <source>
        <dbReference type="SAM" id="Coils"/>
    </source>
</evidence>
<evidence type="ECO:0000256" key="8">
    <source>
        <dbReference type="HAMAP-Rule" id="MF_00311"/>
    </source>
</evidence>
<dbReference type="Pfam" id="PF01991">
    <property type="entry name" value="vATP-synt_E"/>
    <property type="match status" value="1"/>
</dbReference>
<dbReference type="Gene3D" id="3.30.2320.30">
    <property type="entry name" value="ATP synthase, E subunit, C-terminal"/>
    <property type="match status" value="1"/>
</dbReference>
<evidence type="ECO:0000256" key="4">
    <source>
        <dbReference type="ARBA" id="ARBA00022781"/>
    </source>
</evidence>
<keyword evidence="4 8" id="KW-0375">Hydrogen ion transport</keyword>
<keyword evidence="3 8" id="KW-1003">Cell membrane</keyword>
<dbReference type="GO" id="GO:0005886">
    <property type="term" value="C:plasma membrane"/>
    <property type="evidence" value="ECO:0007669"/>
    <property type="project" value="UniProtKB-SubCell"/>
</dbReference>
<comment type="subunit">
    <text evidence="8">Has multiple subunits with at least A(3), B(3), C, D, E, F, H, I and proteolipid K(x).</text>
</comment>
<dbReference type="InterPro" id="IPR038495">
    <property type="entry name" value="ATPase_E_C"/>
</dbReference>
<dbReference type="AlphaFoldDB" id="A0A401HA53"/>
<keyword evidence="2 8" id="KW-0813">Transport</keyword>
<evidence type="ECO:0000256" key="2">
    <source>
        <dbReference type="ARBA" id="ARBA00022448"/>
    </source>
</evidence>
<dbReference type="OrthoDB" id="377273at2157"/>
<comment type="caution">
    <text evidence="10">The sequence shown here is derived from an EMBL/GenBank/DDBJ whole genome shotgun (WGS) entry which is preliminary data.</text>
</comment>
<accession>A0A401HA53</accession>
<feature type="coiled-coil region" evidence="9">
    <location>
        <begin position="43"/>
        <end position="77"/>
    </location>
</feature>
<dbReference type="GO" id="GO:0033178">
    <property type="term" value="C:proton-transporting two-sector ATPase complex, catalytic domain"/>
    <property type="evidence" value="ECO:0007669"/>
    <property type="project" value="InterPro"/>
</dbReference>
<evidence type="ECO:0000256" key="5">
    <source>
        <dbReference type="ARBA" id="ARBA00023065"/>
    </source>
</evidence>
<evidence type="ECO:0000256" key="1">
    <source>
        <dbReference type="ARBA" id="ARBA00005901"/>
    </source>
</evidence>
<evidence type="ECO:0000256" key="6">
    <source>
        <dbReference type="ARBA" id="ARBA00023136"/>
    </source>
</evidence>
<evidence type="ECO:0000256" key="7">
    <source>
        <dbReference type="ARBA" id="ARBA00023310"/>
    </source>
</evidence>
<evidence type="ECO:0000313" key="10">
    <source>
        <dbReference type="EMBL" id="GBF09331.1"/>
    </source>
</evidence>
<gene>
    <name evidence="8" type="primary">atpE</name>
    <name evidence="10" type="ORF">apy_10560</name>
</gene>
<dbReference type="EMBL" id="BDMD01000054">
    <property type="protein sequence ID" value="GBF09331.1"/>
    <property type="molecule type" value="Genomic_DNA"/>
</dbReference>
<dbReference type="GO" id="GO:0042777">
    <property type="term" value="P:proton motive force-driven plasma membrane ATP synthesis"/>
    <property type="evidence" value="ECO:0007669"/>
    <property type="project" value="UniProtKB-UniRule"/>
</dbReference>
<proteinExistence type="inferred from homology"/>
<dbReference type="HAMAP" id="MF_00311">
    <property type="entry name" value="ATP_synth_E_arch"/>
    <property type="match status" value="1"/>
</dbReference>
<name>A0A401HA53_AERPX</name>
<keyword evidence="9" id="KW-0175">Coiled coil</keyword>